<comment type="caution">
    <text evidence="1">The sequence shown here is derived from an EMBL/GenBank/DDBJ whole genome shotgun (WGS) entry which is preliminary data.</text>
</comment>
<reference evidence="1 2" key="1">
    <citation type="journal article" date="2021" name="Hortic Res">
        <title>Chromosome-scale assembly of the Dendrobium chrysotoxum genome enhances the understanding of orchid evolution.</title>
        <authorList>
            <person name="Zhang Y."/>
            <person name="Zhang G.Q."/>
            <person name="Zhang D."/>
            <person name="Liu X.D."/>
            <person name="Xu X.Y."/>
            <person name="Sun W.H."/>
            <person name="Yu X."/>
            <person name="Zhu X."/>
            <person name="Wang Z.W."/>
            <person name="Zhao X."/>
            <person name="Zhong W.Y."/>
            <person name="Chen H."/>
            <person name="Yin W.L."/>
            <person name="Huang T."/>
            <person name="Niu S.C."/>
            <person name="Liu Z.J."/>
        </authorList>
    </citation>
    <scope>NUCLEOTIDE SEQUENCE [LARGE SCALE GENOMIC DNA]</scope>
    <source>
        <strain evidence="1">Lindl</strain>
    </source>
</reference>
<dbReference type="AlphaFoldDB" id="A0AAV7G8L2"/>
<dbReference type="Proteomes" id="UP000775213">
    <property type="component" value="Unassembled WGS sequence"/>
</dbReference>
<evidence type="ECO:0000313" key="2">
    <source>
        <dbReference type="Proteomes" id="UP000775213"/>
    </source>
</evidence>
<protein>
    <submittedName>
        <fullName evidence="1">Uncharacterized protein</fullName>
    </submittedName>
</protein>
<keyword evidence="2" id="KW-1185">Reference proteome</keyword>
<dbReference type="EMBL" id="JAGFBR010000017">
    <property type="protein sequence ID" value="KAH0452105.1"/>
    <property type="molecule type" value="Genomic_DNA"/>
</dbReference>
<proteinExistence type="predicted"/>
<gene>
    <name evidence="1" type="ORF">IEQ34_019404</name>
</gene>
<organism evidence="1 2">
    <name type="scientific">Dendrobium chrysotoxum</name>
    <name type="common">Orchid</name>
    <dbReference type="NCBI Taxonomy" id="161865"/>
    <lineage>
        <taxon>Eukaryota</taxon>
        <taxon>Viridiplantae</taxon>
        <taxon>Streptophyta</taxon>
        <taxon>Embryophyta</taxon>
        <taxon>Tracheophyta</taxon>
        <taxon>Spermatophyta</taxon>
        <taxon>Magnoliopsida</taxon>
        <taxon>Liliopsida</taxon>
        <taxon>Asparagales</taxon>
        <taxon>Orchidaceae</taxon>
        <taxon>Epidendroideae</taxon>
        <taxon>Malaxideae</taxon>
        <taxon>Dendrobiinae</taxon>
        <taxon>Dendrobium</taxon>
    </lineage>
</organism>
<accession>A0AAV7G8L2</accession>
<evidence type="ECO:0000313" key="1">
    <source>
        <dbReference type="EMBL" id="KAH0452105.1"/>
    </source>
</evidence>
<sequence>MFLSSLEVKVYDTVIMSLDVINKRFLIVNSCSIAEVVLVLPLLSCPFRTVGIAFIQFVINRGLFVKVREKNGDFTLVVCSARAESREREMRNRKQWVRMVLLLDNAVVGSQMTKQRQQKRRGEGWSSSVD</sequence>
<name>A0AAV7G8L2_DENCH</name>